<evidence type="ECO:0000259" key="4">
    <source>
        <dbReference type="Pfam" id="PF20268"/>
    </source>
</evidence>
<evidence type="ECO:0000313" key="6">
    <source>
        <dbReference type="Proteomes" id="UP000070589"/>
    </source>
</evidence>
<dbReference type="Gene3D" id="3.30.1250.10">
    <property type="entry name" value="Ribosome maturation protein SBDS, N-terminal domain"/>
    <property type="match status" value="1"/>
</dbReference>
<evidence type="ECO:0000256" key="1">
    <source>
        <dbReference type="ARBA" id="ARBA00007433"/>
    </source>
</evidence>
<dbReference type="Pfam" id="PF01172">
    <property type="entry name" value="SBDS_N"/>
    <property type="match status" value="1"/>
</dbReference>
<dbReference type="AlphaFoldDB" id="A0A133U8T9"/>
<dbReference type="Gene3D" id="1.10.10.900">
    <property type="entry name" value="SBDS protein C-terminal domain, subdomain 1"/>
    <property type="match status" value="1"/>
</dbReference>
<dbReference type="GO" id="GO:0042256">
    <property type="term" value="P:cytosolic ribosome assembly"/>
    <property type="evidence" value="ECO:0007669"/>
    <property type="project" value="InterPro"/>
</dbReference>
<comment type="caution">
    <text evidence="5">The sequence shown here is derived from an EMBL/GenBank/DDBJ whole genome shotgun (WGS) entry which is preliminary data.</text>
</comment>
<dbReference type="SUPFAM" id="SSF89895">
    <property type="entry name" value="FYSH domain"/>
    <property type="match status" value="1"/>
</dbReference>
<reference evidence="5 6" key="1">
    <citation type="journal article" date="2016" name="Sci. Rep.">
        <title>Metabolic traits of an uncultured archaeal lineage -MSBL1- from brine pools of the Red Sea.</title>
        <authorList>
            <person name="Mwirichia R."/>
            <person name="Alam I."/>
            <person name="Rashid M."/>
            <person name="Vinu M."/>
            <person name="Ba-Alawi W."/>
            <person name="Anthony Kamau A."/>
            <person name="Kamanda Ngugi D."/>
            <person name="Goker M."/>
            <person name="Klenk H.P."/>
            <person name="Bajic V."/>
            <person name="Stingl U."/>
        </authorList>
    </citation>
    <scope>NUCLEOTIDE SEQUENCE [LARGE SCALE GENOMIC DNA]</scope>
    <source>
        <strain evidence="5">SCGC-AAA259D14</strain>
    </source>
</reference>
<organism evidence="5 6">
    <name type="scientific">candidate division MSBL1 archaeon SCGC-AAA259D14</name>
    <dbReference type="NCBI Taxonomy" id="1698261"/>
    <lineage>
        <taxon>Archaea</taxon>
        <taxon>Methanobacteriati</taxon>
        <taxon>Methanobacteriota</taxon>
        <taxon>candidate division MSBL1</taxon>
    </lineage>
</organism>
<dbReference type="InterPro" id="IPR002140">
    <property type="entry name" value="Sdo1/SBDS"/>
</dbReference>
<name>A0A133U8T9_9EURY</name>
<evidence type="ECO:0000259" key="2">
    <source>
        <dbReference type="Pfam" id="PF01172"/>
    </source>
</evidence>
<dbReference type="InterPro" id="IPR018978">
    <property type="entry name" value="SDO1/SBDS_central"/>
</dbReference>
<dbReference type="InterPro" id="IPR035647">
    <property type="entry name" value="EFG_III/V"/>
</dbReference>
<dbReference type="SUPFAM" id="SSF54980">
    <property type="entry name" value="EF-G C-terminal domain-like"/>
    <property type="match status" value="1"/>
</dbReference>
<dbReference type="InterPro" id="IPR019783">
    <property type="entry name" value="SDO1/SBDS_N"/>
</dbReference>
<keyword evidence="6" id="KW-1185">Reference proteome</keyword>
<protein>
    <submittedName>
        <fullName evidence="5">RNA-associated protein</fullName>
    </submittedName>
</protein>
<comment type="similarity">
    <text evidence="1">Belongs to the SDO1/SBDS family.</text>
</comment>
<dbReference type="InterPro" id="IPR036786">
    <property type="entry name" value="Ribosome_mat_SBDS_N_sf"/>
</dbReference>
<dbReference type="InterPro" id="IPR046928">
    <property type="entry name" value="SDO1/SBDS_C"/>
</dbReference>
<evidence type="ECO:0000313" key="5">
    <source>
        <dbReference type="EMBL" id="KXA90599.1"/>
    </source>
</evidence>
<feature type="domain" description="Ribosome maturation protein SDO1/SBDS N-terminal" evidence="2">
    <location>
        <begin position="7"/>
        <end position="93"/>
    </location>
</feature>
<dbReference type="Pfam" id="PF20268">
    <property type="entry name" value="SBDS_C"/>
    <property type="match status" value="1"/>
</dbReference>
<dbReference type="InterPro" id="IPR037188">
    <property type="entry name" value="Sdo1/SBDS_central_sf"/>
</dbReference>
<dbReference type="Gene3D" id="3.30.70.240">
    <property type="match status" value="1"/>
</dbReference>
<dbReference type="PANTHER" id="PTHR10927:SF4">
    <property type="entry name" value="RIBOSOME MATURATION PROTEIN SDO1 HOMOLOG"/>
    <property type="match status" value="1"/>
</dbReference>
<accession>A0A133U8T9</accession>
<dbReference type="Pfam" id="PF09377">
    <property type="entry name" value="SBDS_domain_II"/>
    <property type="match status" value="1"/>
</dbReference>
<sequence length="232" mass="26402">MVKLEDAVVARLSTHGTEFEVLVDPDLTLDFRSGEDIDIREVLAAEKIFKDASKGKKASEEKMEEIFGTSDPLKVAEKVIKEGDIQVTTRQRKEMRKKRKKELISHIARRAVDPQKDMPHPPRRIENALEKTNFQVDPFKSAEEQVGEAVEVLRPILPISFETRTIVAKFPPEYGGKAYQVVDKSAEIKEDEWLDDGSWAVKVEIPAGMQSEFFKKLNDLTHGEVETKVVRE</sequence>
<dbReference type="InterPro" id="IPR039100">
    <property type="entry name" value="Sdo1/SBDS-like"/>
</dbReference>
<dbReference type="NCBIfam" id="TIGR00291">
    <property type="entry name" value="RNA_SBDS"/>
    <property type="match status" value="1"/>
</dbReference>
<feature type="domain" description="Ribosome maturation protein SDO1/SBDS C-terminal" evidence="4">
    <location>
        <begin position="168"/>
        <end position="230"/>
    </location>
</feature>
<evidence type="ECO:0000259" key="3">
    <source>
        <dbReference type="Pfam" id="PF09377"/>
    </source>
</evidence>
<dbReference type="PANTHER" id="PTHR10927">
    <property type="entry name" value="RIBOSOME MATURATION PROTEIN SBDS"/>
    <property type="match status" value="1"/>
</dbReference>
<dbReference type="Proteomes" id="UP000070589">
    <property type="component" value="Unassembled WGS sequence"/>
</dbReference>
<dbReference type="EMBL" id="LHXL01000003">
    <property type="protein sequence ID" value="KXA90599.1"/>
    <property type="molecule type" value="Genomic_DNA"/>
</dbReference>
<gene>
    <name evidence="5" type="ORF">AKJ62_00480</name>
</gene>
<proteinExistence type="inferred from homology"/>
<feature type="domain" description="Ribosome maturation protein SDO1/SBDS central" evidence="3">
    <location>
        <begin position="101"/>
        <end position="162"/>
    </location>
</feature>
<dbReference type="SUPFAM" id="SSF109728">
    <property type="entry name" value="Hypothetical protein AF0491, middle domain"/>
    <property type="match status" value="1"/>
</dbReference>